<dbReference type="PROSITE" id="PS51318">
    <property type="entry name" value="TAT"/>
    <property type="match status" value="1"/>
</dbReference>
<dbReference type="InterPro" id="IPR006311">
    <property type="entry name" value="TAT_signal"/>
</dbReference>
<evidence type="ECO:0000313" key="1">
    <source>
        <dbReference type="EMBL" id="RZH66382.1"/>
    </source>
</evidence>
<name>A0A482XUK6_9EURY</name>
<evidence type="ECO:0000313" key="2">
    <source>
        <dbReference type="Proteomes" id="UP000292704"/>
    </source>
</evidence>
<accession>A0A482XUK6</accession>
<protein>
    <submittedName>
        <fullName evidence="1">Uncharacterized protein</fullName>
    </submittedName>
</protein>
<organism evidence="1 2">
    <name type="scientific">Natrinema altunense</name>
    <dbReference type="NCBI Taxonomy" id="222984"/>
    <lineage>
        <taxon>Archaea</taxon>
        <taxon>Methanobacteriati</taxon>
        <taxon>Methanobacteriota</taxon>
        <taxon>Stenosarchaea group</taxon>
        <taxon>Halobacteria</taxon>
        <taxon>Halobacteriales</taxon>
        <taxon>Natrialbaceae</taxon>
        <taxon>Natrinema</taxon>
    </lineage>
</organism>
<dbReference type="EMBL" id="SHMR01000009">
    <property type="protein sequence ID" value="RZH66382.1"/>
    <property type="molecule type" value="Genomic_DNA"/>
</dbReference>
<gene>
    <name evidence="1" type="ORF">ELS17_17020</name>
</gene>
<dbReference type="OrthoDB" id="176279at2157"/>
<dbReference type="RefSeq" id="WP_130171635.1">
    <property type="nucleotide sequence ID" value="NZ_SHMR01000009.1"/>
</dbReference>
<dbReference type="Proteomes" id="UP000292704">
    <property type="component" value="Unassembled WGS sequence"/>
</dbReference>
<reference evidence="1 2" key="1">
    <citation type="submission" date="2019-02" db="EMBL/GenBank/DDBJ databases">
        <title>Genome analysis provides insights into bioremediation potentialities and Haloocin production by Natrinema altunense strain 4.1R isolated from Chott Douz in Tunisian desert.</title>
        <authorList>
            <person name="Najjari A."/>
            <person name="Youssef N."/>
            <person name="Ben Dhia O."/>
            <person name="Ferjani R."/>
            <person name="El Hidri D."/>
            <person name="Ouzari H.I."/>
            <person name="Cherif A."/>
        </authorList>
    </citation>
    <scope>NUCLEOTIDE SEQUENCE [LARGE SCALE GENOMIC DNA]</scope>
    <source>
        <strain evidence="1 2">4.1R</strain>
    </source>
</reference>
<comment type="caution">
    <text evidence="1">The sequence shown here is derived from an EMBL/GenBank/DDBJ whole genome shotgun (WGS) entry which is preliminary data.</text>
</comment>
<dbReference type="AlphaFoldDB" id="A0A482XUK6"/>
<dbReference type="STRING" id="222984.GCA_000731985_02535"/>
<sequence length="111" mass="11491">MAEDQPSMSRRKALKATAGAAAATVAMTGTAAADRASPADVSVGDCLRLPSRVAVYESCTSDSGFIVPASTAGTIEALCLDEGRVLVDWRDPSLKDGYVDVREVISGIEPC</sequence>
<proteinExistence type="predicted"/>